<dbReference type="InterPro" id="IPR006665">
    <property type="entry name" value="OmpA-like"/>
</dbReference>
<dbReference type="AlphaFoldDB" id="A0A937AIG0"/>
<dbReference type="SUPFAM" id="SSF103088">
    <property type="entry name" value="OmpA-like"/>
    <property type="match status" value="1"/>
</dbReference>
<dbReference type="InterPro" id="IPR006664">
    <property type="entry name" value="OMP_bac"/>
</dbReference>
<evidence type="ECO:0000259" key="6">
    <source>
        <dbReference type="PROSITE" id="PS51123"/>
    </source>
</evidence>
<comment type="subcellular location">
    <subcellularLocation>
        <location evidence="1">Cell outer membrane</location>
    </subcellularLocation>
</comment>
<dbReference type="Gene3D" id="2.120.10.30">
    <property type="entry name" value="TolB, C-terminal domain"/>
    <property type="match status" value="1"/>
</dbReference>
<reference evidence="7" key="1">
    <citation type="submission" date="2021-01" db="EMBL/GenBank/DDBJ databases">
        <title>Marivirga sp. nov., isolated from intertidal surface sediments.</title>
        <authorList>
            <person name="Zhang M."/>
        </authorList>
    </citation>
    <scope>NUCLEOTIDE SEQUENCE</scope>
    <source>
        <strain evidence="7">SM1354</strain>
    </source>
</reference>
<name>A0A937AIG0_9BACT</name>
<dbReference type="CDD" id="cd07185">
    <property type="entry name" value="OmpA_C-like"/>
    <property type="match status" value="1"/>
</dbReference>
<organism evidence="7 8">
    <name type="scientific">Marivirga atlantica</name>
    <dbReference type="NCBI Taxonomy" id="1548457"/>
    <lineage>
        <taxon>Bacteria</taxon>
        <taxon>Pseudomonadati</taxon>
        <taxon>Bacteroidota</taxon>
        <taxon>Cytophagia</taxon>
        <taxon>Cytophagales</taxon>
        <taxon>Marivirgaceae</taxon>
        <taxon>Marivirga</taxon>
    </lineage>
</organism>
<dbReference type="PRINTS" id="PR01021">
    <property type="entry name" value="OMPADOMAIN"/>
</dbReference>
<evidence type="ECO:0000256" key="3">
    <source>
        <dbReference type="ARBA" id="ARBA00023237"/>
    </source>
</evidence>
<keyword evidence="2 4" id="KW-0472">Membrane</keyword>
<dbReference type="PANTHER" id="PTHR30329:SF21">
    <property type="entry name" value="LIPOPROTEIN YIAD-RELATED"/>
    <property type="match status" value="1"/>
</dbReference>
<comment type="caution">
    <text evidence="7">The sequence shown here is derived from an EMBL/GenBank/DDBJ whole genome shotgun (WGS) entry which is preliminary data.</text>
</comment>
<dbReference type="Pfam" id="PF07676">
    <property type="entry name" value="PD40"/>
    <property type="match status" value="3"/>
</dbReference>
<dbReference type="Proteomes" id="UP000642920">
    <property type="component" value="Unassembled WGS sequence"/>
</dbReference>
<accession>A0A937AIG0</accession>
<dbReference type="InterPro" id="IPR050330">
    <property type="entry name" value="Bact_OuterMem_StrucFunc"/>
</dbReference>
<feature type="domain" description="OmpA-like" evidence="6">
    <location>
        <begin position="512"/>
        <end position="618"/>
    </location>
</feature>
<gene>
    <name evidence="7" type="ORF">JKP34_15960</name>
</gene>
<feature type="chain" id="PRO_5036886547" evidence="5">
    <location>
        <begin position="21"/>
        <end position="618"/>
    </location>
</feature>
<dbReference type="Pfam" id="PF00691">
    <property type="entry name" value="OmpA"/>
    <property type="match status" value="1"/>
</dbReference>
<proteinExistence type="predicted"/>
<dbReference type="SUPFAM" id="SSF48452">
    <property type="entry name" value="TPR-like"/>
    <property type="match status" value="1"/>
</dbReference>
<dbReference type="Gene3D" id="1.25.40.10">
    <property type="entry name" value="Tetratricopeptide repeat domain"/>
    <property type="match status" value="1"/>
</dbReference>
<dbReference type="GO" id="GO:0009279">
    <property type="term" value="C:cell outer membrane"/>
    <property type="evidence" value="ECO:0007669"/>
    <property type="project" value="UniProtKB-SubCell"/>
</dbReference>
<evidence type="ECO:0000256" key="1">
    <source>
        <dbReference type="ARBA" id="ARBA00004442"/>
    </source>
</evidence>
<keyword evidence="3" id="KW-0998">Cell outer membrane</keyword>
<dbReference type="InterPro" id="IPR011042">
    <property type="entry name" value="6-blade_b-propeller_TolB-like"/>
</dbReference>
<dbReference type="SUPFAM" id="SSF82171">
    <property type="entry name" value="DPP6 N-terminal domain-like"/>
    <property type="match status" value="1"/>
</dbReference>
<dbReference type="RefSeq" id="WP_201923663.1">
    <property type="nucleotide sequence ID" value="NZ_JAERQG010000004.1"/>
</dbReference>
<evidence type="ECO:0000313" key="8">
    <source>
        <dbReference type="Proteomes" id="UP000642920"/>
    </source>
</evidence>
<keyword evidence="8" id="KW-1185">Reference proteome</keyword>
<dbReference type="InterPro" id="IPR036737">
    <property type="entry name" value="OmpA-like_sf"/>
</dbReference>
<dbReference type="InterPro" id="IPR011990">
    <property type="entry name" value="TPR-like_helical_dom_sf"/>
</dbReference>
<dbReference type="EMBL" id="JAERQG010000004">
    <property type="protein sequence ID" value="MBL0766763.1"/>
    <property type="molecule type" value="Genomic_DNA"/>
</dbReference>
<sequence length="618" mass="70323">MIKKSLLLLTIVFIGFSVNAQDLKRKTEKLLEKSQNALNSRNWNSAIQYMNEAVSNEPDNFQVHLEKAYLYYSVRDFPKMLPSLKKAYQLNPDWKAKYHEFYFVLGKESFENGNYEFAQGPIDKYLEKGYNEQSLQLSEVISKSIEFALDALADSDLSAYKVQKIESQQIFRSVYFPFFTLYPEDDMYFTAQRLRSLEEGIYRAELDGTKFKRVEEVPTVNSKESEGAAAVSADGRVMVFTGCNRRGGYGSCDLYISYKKNNKWTAPENLGSNINTRNWESQPYLSSDGRLLIFSSNRAGGIGKRDLYYSTKDIDGKWKPAKNLGSTINTFADEISPFLDLSGDTLYFSSNGRIGMGGFDFFKVAWNSQDSPGNIGLPMNSFQDETSFHKKLDGSIYWARELKSDEKYPPSEILFINKEAALDSLLLVYGTVKDASSNNPLEASIQIFDLETDSLLRETFSDAVTGSYKVLIPNKSDYSFYVESTGYLFRSLKVNDIDGVQHEQDFNLEAIEAGKSISLNNIYFDFDSYELDEKSKREIEKIAEFLKNNPNVKIEIAGFTDDVGSKTYNMNLSESRAKAVYQELLKKSVSTERLKYNGYGAQPQNDGVFKKLVKIKII</sequence>
<dbReference type="Gene3D" id="3.30.1330.60">
    <property type="entry name" value="OmpA-like domain"/>
    <property type="match status" value="1"/>
</dbReference>
<dbReference type="InterPro" id="IPR011659">
    <property type="entry name" value="WD40"/>
</dbReference>
<protein>
    <submittedName>
        <fullName evidence="7">OmpA family protein</fullName>
    </submittedName>
</protein>
<evidence type="ECO:0000256" key="5">
    <source>
        <dbReference type="SAM" id="SignalP"/>
    </source>
</evidence>
<feature type="signal peptide" evidence="5">
    <location>
        <begin position="1"/>
        <end position="20"/>
    </location>
</feature>
<evidence type="ECO:0000256" key="4">
    <source>
        <dbReference type="PROSITE-ProRule" id="PRU00473"/>
    </source>
</evidence>
<evidence type="ECO:0000313" key="7">
    <source>
        <dbReference type="EMBL" id="MBL0766763.1"/>
    </source>
</evidence>
<evidence type="ECO:0000256" key="2">
    <source>
        <dbReference type="ARBA" id="ARBA00023136"/>
    </source>
</evidence>
<dbReference type="PANTHER" id="PTHR30329">
    <property type="entry name" value="STATOR ELEMENT OF FLAGELLAR MOTOR COMPLEX"/>
    <property type="match status" value="1"/>
</dbReference>
<dbReference type="PROSITE" id="PS51123">
    <property type="entry name" value="OMPA_2"/>
    <property type="match status" value="1"/>
</dbReference>
<keyword evidence="5" id="KW-0732">Signal</keyword>
<dbReference type="CDD" id="cd15482">
    <property type="entry name" value="Sialidase_non-viral"/>
    <property type="match status" value="1"/>
</dbReference>